<reference evidence="4 5" key="1">
    <citation type="submission" date="2020-04" db="EMBL/GenBank/DDBJ databases">
        <title>Plant Genome Project.</title>
        <authorList>
            <person name="Zhang R.-G."/>
        </authorList>
    </citation>
    <scope>NUCLEOTIDE SEQUENCE [LARGE SCALE GENOMIC DNA]</scope>
    <source>
        <strain evidence="4">YNK0</strain>
        <tissue evidence="4">Leaf</tissue>
    </source>
</reference>
<evidence type="ECO:0008006" key="6">
    <source>
        <dbReference type="Google" id="ProtNLM"/>
    </source>
</evidence>
<dbReference type="FunFam" id="3.40.50.1110:FF:000002">
    <property type="entry name" value="isoamyl acetate-hydrolyzing esterase 1 homolog"/>
    <property type="match status" value="1"/>
</dbReference>
<feature type="transmembrane region" description="Helical" evidence="3">
    <location>
        <begin position="32"/>
        <end position="53"/>
    </location>
</feature>
<keyword evidence="5" id="KW-1185">Reference proteome</keyword>
<gene>
    <name evidence="4" type="ORF">HHK36_005079</name>
</gene>
<keyword evidence="3" id="KW-0472">Membrane</keyword>
<comment type="similarity">
    <text evidence="1">Belongs to the 'GDSL' lipolytic enzyme family.</text>
</comment>
<keyword evidence="3" id="KW-1133">Transmembrane helix</keyword>
<keyword evidence="2" id="KW-0378">Hydrolase</keyword>
<dbReference type="SUPFAM" id="SSF52266">
    <property type="entry name" value="SGNH hydrolase"/>
    <property type="match status" value="1"/>
</dbReference>
<dbReference type="GO" id="GO:0016788">
    <property type="term" value="F:hydrolase activity, acting on ester bonds"/>
    <property type="evidence" value="ECO:0007669"/>
    <property type="project" value="InterPro"/>
</dbReference>
<evidence type="ECO:0000256" key="1">
    <source>
        <dbReference type="ARBA" id="ARBA00008668"/>
    </source>
</evidence>
<dbReference type="InterPro" id="IPR045136">
    <property type="entry name" value="Iah1-like"/>
</dbReference>
<dbReference type="InterPro" id="IPR036514">
    <property type="entry name" value="SGNH_hydro_sf"/>
</dbReference>
<dbReference type="Proteomes" id="UP000655225">
    <property type="component" value="Unassembled WGS sequence"/>
</dbReference>
<comment type="caution">
    <text evidence="4">The sequence shown here is derived from an EMBL/GenBank/DDBJ whole genome shotgun (WGS) entry which is preliminary data.</text>
</comment>
<evidence type="ECO:0000313" key="4">
    <source>
        <dbReference type="EMBL" id="KAF8409008.1"/>
    </source>
</evidence>
<keyword evidence="3" id="KW-0812">Transmembrane</keyword>
<dbReference type="InterPro" id="IPR001087">
    <property type="entry name" value="GDSL"/>
</dbReference>
<proteinExistence type="inferred from homology"/>
<dbReference type="CDD" id="cd01838">
    <property type="entry name" value="Isoamyl_acetate_hydrolase_like"/>
    <property type="match status" value="1"/>
</dbReference>
<dbReference type="OrthoDB" id="671439at2759"/>
<dbReference type="OMA" id="DSHTQKG"/>
<evidence type="ECO:0000256" key="2">
    <source>
        <dbReference type="ARBA" id="ARBA00022801"/>
    </source>
</evidence>
<dbReference type="PANTHER" id="PTHR14209:SF19">
    <property type="entry name" value="ISOAMYL ACETATE-HYDROLYZING ESTERASE 1 HOMOLOG"/>
    <property type="match status" value="1"/>
</dbReference>
<dbReference type="Pfam" id="PF00657">
    <property type="entry name" value="Lipase_GDSL"/>
    <property type="match status" value="1"/>
</dbReference>
<accession>A0A835DM02</accession>
<sequence length="329" mass="37050">MRVRKCYEVSSITSVFALHYVSLYGWARGRGAPILVSACDYCCAFAAIIWASIYGEAALVRSETFHIYRLQSRGRRRIEEKMRPKIFLFGDSITEESFGDGGWGACLAHHFCRTVDVVLRGYSGYNTRWALRVLEKVFPAVEETPLAVTVFFGANDASLPDRGSAFQHVPLLEYKQNLHDIVSFIKVFFSLSLFLINGFKRWPTTLVLLITPPPIDEDGRLRFPYGDNPSGLPERTNEAASAYAKECIAVAGECGVPVVDIWTRMQQLPDWPKVCLRDGLHLTQSGNKIVFEEVVERLRKEGLSLETLPADLPLLSEIDPRDPLKAFQI</sequence>
<organism evidence="4 5">
    <name type="scientific">Tetracentron sinense</name>
    <name type="common">Spur-leaf</name>
    <dbReference type="NCBI Taxonomy" id="13715"/>
    <lineage>
        <taxon>Eukaryota</taxon>
        <taxon>Viridiplantae</taxon>
        <taxon>Streptophyta</taxon>
        <taxon>Embryophyta</taxon>
        <taxon>Tracheophyta</taxon>
        <taxon>Spermatophyta</taxon>
        <taxon>Magnoliopsida</taxon>
        <taxon>Trochodendrales</taxon>
        <taxon>Trochodendraceae</taxon>
        <taxon>Tetracentron</taxon>
    </lineage>
</organism>
<name>A0A835DM02_TETSI</name>
<dbReference type="AlphaFoldDB" id="A0A835DM02"/>
<dbReference type="EMBL" id="JABCRI010000003">
    <property type="protein sequence ID" value="KAF8409008.1"/>
    <property type="molecule type" value="Genomic_DNA"/>
</dbReference>
<evidence type="ECO:0000313" key="5">
    <source>
        <dbReference type="Proteomes" id="UP000655225"/>
    </source>
</evidence>
<protein>
    <recommendedName>
        <fullName evidence="6">SGNH hydrolase-type esterase domain-containing protein</fullName>
    </recommendedName>
</protein>
<dbReference type="Gene3D" id="3.40.50.1110">
    <property type="entry name" value="SGNH hydrolase"/>
    <property type="match status" value="1"/>
</dbReference>
<evidence type="ECO:0000256" key="3">
    <source>
        <dbReference type="SAM" id="Phobius"/>
    </source>
</evidence>
<dbReference type="PANTHER" id="PTHR14209">
    <property type="entry name" value="ISOAMYL ACETATE-HYDROLYZING ESTERASE 1"/>
    <property type="match status" value="1"/>
</dbReference>